<keyword evidence="2" id="KW-1185">Reference proteome</keyword>
<dbReference type="AlphaFoldDB" id="A0A3N1L8A0"/>
<dbReference type="Gene3D" id="2.60.120.10">
    <property type="entry name" value="Jelly Rolls"/>
    <property type="match status" value="1"/>
</dbReference>
<dbReference type="InterPro" id="IPR014710">
    <property type="entry name" value="RmlC-like_jellyroll"/>
</dbReference>
<accession>A0A3N1L8A0</accession>
<dbReference type="PANTHER" id="PTHR37943">
    <property type="entry name" value="PROTEIN VES"/>
    <property type="match status" value="1"/>
</dbReference>
<dbReference type="Proteomes" id="UP000278222">
    <property type="component" value="Unassembled WGS sequence"/>
</dbReference>
<dbReference type="InterPro" id="IPR010282">
    <property type="entry name" value="Uncharacterised_HutD/Ves"/>
</dbReference>
<dbReference type="InterPro" id="IPR011051">
    <property type="entry name" value="RmlC_Cupin_sf"/>
</dbReference>
<protein>
    <recommendedName>
        <fullName evidence="3">HutD protein</fullName>
    </recommendedName>
</protein>
<gene>
    <name evidence="1" type="ORF">EDC65_2763</name>
</gene>
<dbReference type="RefSeq" id="WP_170216501.1">
    <property type="nucleotide sequence ID" value="NZ_AP019700.1"/>
</dbReference>
<name>A0A3N1L8A0_9PROT</name>
<evidence type="ECO:0000313" key="2">
    <source>
        <dbReference type="Proteomes" id="UP000278222"/>
    </source>
</evidence>
<organism evidence="1 2">
    <name type="scientific">Stella humosa</name>
    <dbReference type="NCBI Taxonomy" id="94"/>
    <lineage>
        <taxon>Bacteria</taxon>
        <taxon>Pseudomonadati</taxon>
        <taxon>Pseudomonadota</taxon>
        <taxon>Alphaproteobacteria</taxon>
        <taxon>Rhodospirillales</taxon>
        <taxon>Stellaceae</taxon>
        <taxon>Stella</taxon>
    </lineage>
</organism>
<comment type="caution">
    <text evidence="1">The sequence shown here is derived from an EMBL/GenBank/DDBJ whole genome shotgun (WGS) entry which is preliminary data.</text>
</comment>
<proteinExistence type="predicted"/>
<sequence length="190" mass="20097">MIQILRAADRTPIPWKNGGGRAEDIASGPADATWDAMDWRVSRAWIEASGPFSVFGPIDRTFMVADGDGVELSPAGMPAARLDMTSAPFSFPGDVATGCRLLGGPVIAFNLMTARGRWRHRLARRACSGPTELAGAATLSFAVLLQGAARMGAEALALQDAVRLPRGEHVTLDASGATIAWVELWDAPVL</sequence>
<reference evidence="1 2" key="1">
    <citation type="submission" date="2018-11" db="EMBL/GenBank/DDBJ databases">
        <title>Genomic Encyclopedia of Type Strains, Phase IV (KMG-IV): sequencing the most valuable type-strain genomes for metagenomic binning, comparative biology and taxonomic classification.</title>
        <authorList>
            <person name="Goeker M."/>
        </authorList>
    </citation>
    <scope>NUCLEOTIDE SEQUENCE [LARGE SCALE GENOMIC DNA]</scope>
    <source>
        <strain evidence="1 2">DSM 5900</strain>
    </source>
</reference>
<dbReference type="Pfam" id="PF05962">
    <property type="entry name" value="HutD"/>
    <property type="match status" value="1"/>
</dbReference>
<dbReference type="PANTHER" id="PTHR37943:SF1">
    <property type="entry name" value="PROTEIN VES"/>
    <property type="match status" value="1"/>
</dbReference>
<dbReference type="EMBL" id="RJKX01000014">
    <property type="protein sequence ID" value="ROP90903.1"/>
    <property type="molecule type" value="Genomic_DNA"/>
</dbReference>
<evidence type="ECO:0000313" key="1">
    <source>
        <dbReference type="EMBL" id="ROP90903.1"/>
    </source>
</evidence>
<evidence type="ECO:0008006" key="3">
    <source>
        <dbReference type="Google" id="ProtNLM"/>
    </source>
</evidence>
<dbReference type="SUPFAM" id="SSF51182">
    <property type="entry name" value="RmlC-like cupins"/>
    <property type="match status" value="1"/>
</dbReference>